<gene>
    <name evidence="1" type="ORF">AVEN_189891_1</name>
</gene>
<dbReference type="AlphaFoldDB" id="A0A4Y2M0B6"/>
<dbReference type="EMBL" id="BGPR01006462">
    <property type="protein sequence ID" value="GBN19186.1"/>
    <property type="molecule type" value="Genomic_DNA"/>
</dbReference>
<proteinExistence type="predicted"/>
<evidence type="ECO:0008006" key="3">
    <source>
        <dbReference type="Google" id="ProtNLM"/>
    </source>
</evidence>
<sequence length="120" mass="13371">MLKSPENSKKKPVKRLFQSATLFAESGCFKWITSHVGVFGNERQTLACERGKCSSFCKPLVNLFTSKYLLFTRIKQIPLENLPQMIGMHGNRPGLPLQSVGTRSAQTALARLHSGHIKKA</sequence>
<dbReference type="Proteomes" id="UP000499080">
    <property type="component" value="Unassembled WGS sequence"/>
</dbReference>
<organism evidence="1 2">
    <name type="scientific">Araneus ventricosus</name>
    <name type="common">Orbweaver spider</name>
    <name type="synonym">Epeira ventricosa</name>
    <dbReference type="NCBI Taxonomy" id="182803"/>
    <lineage>
        <taxon>Eukaryota</taxon>
        <taxon>Metazoa</taxon>
        <taxon>Ecdysozoa</taxon>
        <taxon>Arthropoda</taxon>
        <taxon>Chelicerata</taxon>
        <taxon>Arachnida</taxon>
        <taxon>Araneae</taxon>
        <taxon>Araneomorphae</taxon>
        <taxon>Entelegynae</taxon>
        <taxon>Araneoidea</taxon>
        <taxon>Araneidae</taxon>
        <taxon>Araneus</taxon>
    </lineage>
</organism>
<evidence type="ECO:0000313" key="1">
    <source>
        <dbReference type="EMBL" id="GBN19186.1"/>
    </source>
</evidence>
<accession>A0A4Y2M0B6</accession>
<name>A0A4Y2M0B6_ARAVE</name>
<comment type="caution">
    <text evidence="1">The sequence shown here is derived from an EMBL/GenBank/DDBJ whole genome shotgun (WGS) entry which is preliminary data.</text>
</comment>
<keyword evidence="2" id="KW-1185">Reference proteome</keyword>
<reference evidence="1 2" key="1">
    <citation type="journal article" date="2019" name="Sci. Rep.">
        <title>Orb-weaving spider Araneus ventricosus genome elucidates the spidroin gene catalogue.</title>
        <authorList>
            <person name="Kono N."/>
            <person name="Nakamura H."/>
            <person name="Ohtoshi R."/>
            <person name="Moran D.A.P."/>
            <person name="Shinohara A."/>
            <person name="Yoshida Y."/>
            <person name="Fujiwara M."/>
            <person name="Mori M."/>
            <person name="Tomita M."/>
            <person name="Arakawa K."/>
        </authorList>
    </citation>
    <scope>NUCLEOTIDE SEQUENCE [LARGE SCALE GENOMIC DNA]</scope>
</reference>
<dbReference type="OrthoDB" id="6429252at2759"/>
<evidence type="ECO:0000313" key="2">
    <source>
        <dbReference type="Proteomes" id="UP000499080"/>
    </source>
</evidence>
<protein>
    <recommendedName>
        <fullName evidence="3">RNase H type-1 domain-containing protein</fullName>
    </recommendedName>
</protein>